<evidence type="ECO:0000256" key="1">
    <source>
        <dbReference type="SAM" id="SignalP"/>
    </source>
</evidence>
<keyword evidence="1" id="KW-0732">Signal</keyword>
<dbReference type="OrthoDB" id="9811352at2"/>
<dbReference type="CDD" id="cd03012">
    <property type="entry name" value="TlpA_like_DipZ_like"/>
    <property type="match status" value="1"/>
</dbReference>
<dbReference type="Gene3D" id="3.40.30.10">
    <property type="entry name" value="Glutaredoxin"/>
    <property type="match status" value="1"/>
</dbReference>
<sequence>MLSRLKPIATVALLAATVASGAALIASLVASPAADAAASPVSNPASNSNTAPEFTGIDTWINSNPLTMQQLRGKVVLVDFWTYTCINCIHVIPYVKSWNQKYKDQGLVVVGVHTPEYPFERNTDNVKEAIKRFDITFPVAQDNRYATWNAYSNQYWPAFYLVDKKGHVVYTHFGEGDYDETEAKIKALLAENP</sequence>
<name>A0A1G8HU72_9BURK</name>
<feature type="domain" description="Thioredoxin" evidence="2">
    <location>
        <begin position="45"/>
        <end position="190"/>
    </location>
</feature>
<dbReference type="Pfam" id="PF08534">
    <property type="entry name" value="Redoxin"/>
    <property type="match status" value="1"/>
</dbReference>
<feature type="signal peptide" evidence="1">
    <location>
        <begin position="1"/>
        <end position="36"/>
    </location>
</feature>
<protein>
    <submittedName>
        <fullName evidence="3">Glutathione peroxidase, house-cleaning role in reducing lipid peroxides</fullName>
    </submittedName>
</protein>
<dbReference type="InterPro" id="IPR036249">
    <property type="entry name" value="Thioredoxin-like_sf"/>
</dbReference>
<dbReference type="EMBL" id="FNCJ01000017">
    <property type="protein sequence ID" value="SDI10051.1"/>
    <property type="molecule type" value="Genomic_DNA"/>
</dbReference>
<dbReference type="PANTHER" id="PTHR42852:SF13">
    <property type="entry name" value="PROTEIN DIPZ"/>
    <property type="match status" value="1"/>
</dbReference>
<dbReference type="InterPro" id="IPR050553">
    <property type="entry name" value="Thioredoxin_ResA/DsbE_sf"/>
</dbReference>
<dbReference type="AlphaFoldDB" id="A0A1G8HU72"/>
<proteinExistence type="predicted"/>
<dbReference type="PANTHER" id="PTHR42852">
    <property type="entry name" value="THIOL:DISULFIDE INTERCHANGE PROTEIN DSBE"/>
    <property type="match status" value="1"/>
</dbReference>
<keyword evidence="3" id="KW-0560">Oxidoreductase</keyword>
<reference evidence="3 4" key="1">
    <citation type="submission" date="2016-10" db="EMBL/GenBank/DDBJ databases">
        <authorList>
            <person name="de Groot N.N."/>
        </authorList>
    </citation>
    <scope>NUCLEOTIDE SEQUENCE [LARGE SCALE GENOMIC DNA]</scope>
    <source>
        <strain evidence="3 4">LMG 2247</strain>
    </source>
</reference>
<dbReference type="InterPro" id="IPR013740">
    <property type="entry name" value="Redoxin"/>
</dbReference>
<keyword evidence="3" id="KW-0575">Peroxidase</keyword>
<dbReference type="SUPFAM" id="SSF52833">
    <property type="entry name" value="Thioredoxin-like"/>
    <property type="match status" value="1"/>
</dbReference>
<evidence type="ECO:0000313" key="4">
    <source>
        <dbReference type="Proteomes" id="UP000199706"/>
    </source>
</evidence>
<evidence type="ECO:0000259" key="2">
    <source>
        <dbReference type="PROSITE" id="PS51352"/>
    </source>
</evidence>
<dbReference type="RefSeq" id="WP_090690332.1">
    <property type="nucleotide sequence ID" value="NZ_FNCJ01000017.1"/>
</dbReference>
<gene>
    <name evidence="3" type="ORF">SAMN05216466_11768</name>
</gene>
<dbReference type="InterPro" id="IPR013766">
    <property type="entry name" value="Thioredoxin_domain"/>
</dbReference>
<evidence type="ECO:0000313" key="3">
    <source>
        <dbReference type="EMBL" id="SDI10051.1"/>
    </source>
</evidence>
<accession>A0A1G8HU72</accession>
<dbReference type="Proteomes" id="UP000199706">
    <property type="component" value="Unassembled WGS sequence"/>
</dbReference>
<dbReference type="GO" id="GO:0004601">
    <property type="term" value="F:peroxidase activity"/>
    <property type="evidence" value="ECO:0007669"/>
    <property type="project" value="UniProtKB-KW"/>
</dbReference>
<dbReference type="PROSITE" id="PS51352">
    <property type="entry name" value="THIOREDOXIN_2"/>
    <property type="match status" value="1"/>
</dbReference>
<organism evidence="3 4">
    <name type="scientific">Paraburkholderia phenazinium</name>
    <dbReference type="NCBI Taxonomy" id="60549"/>
    <lineage>
        <taxon>Bacteria</taxon>
        <taxon>Pseudomonadati</taxon>
        <taxon>Pseudomonadota</taxon>
        <taxon>Betaproteobacteria</taxon>
        <taxon>Burkholderiales</taxon>
        <taxon>Burkholderiaceae</taxon>
        <taxon>Paraburkholderia</taxon>
    </lineage>
</organism>
<feature type="chain" id="PRO_5011529249" evidence="1">
    <location>
        <begin position="37"/>
        <end position="193"/>
    </location>
</feature>